<evidence type="ECO:0000256" key="1">
    <source>
        <dbReference type="ARBA" id="ARBA00004123"/>
    </source>
</evidence>
<evidence type="ECO:0000259" key="8">
    <source>
        <dbReference type="PROSITE" id="PS50118"/>
    </source>
</evidence>
<gene>
    <name evidence="9" type="primary">SoxE1</name>
</gene>
<evidence type="ECO:0000256" key="5">
    <source>
        <dbReference type="ARBA" id="ARBA00023242"/>
    </source>
</evidence>
<keyword evidence="3 6" id="KW-0238">DNA-binding</keyword>
<dbReference type="GO" id="GO:0000981">
    <property type="term" value="F:DNA-binding transcription factor activity, RNA polymerase II-specific"/>
    <property type="evidence" value="ECO:0007669"/>
    <property type="project" value="TreeGrafter"/>
</dbReference>
<dbReference type="PANTHER" id="PTHR45803">
    <property type="entry name" value="SOX100B"/>
    <property type="match status" value="1"/>
</dbReference>
<feature type="compositionally biased region" description="Polar residues" evidence="7">
    <location>
        <begin position="459"/>
        <end position="475"/>
    </location>
</feature>
<dbReference type="EMBL" id="MT901668">
    <property type="protein sequence ID" value="QNN94699.1"/>
    <property type="molecule type" value="mRNA"/>
</dbReference>
<dbReference type="PROSITE" id="PS50118">
    <property type="entry name" value="HMG_BOX_2"/>
    <property type="match status" value="1"/>
</dbReference>
<accession>A0A7G9UKZ8</accession>
<dbReference type="AlphaFoldDB" id="A0A7G9UKZ8"/>
<feature type="compositionally biased region" description="Basic and acidic residues" evidence="7">
    <location>
        <begin position="133"/>
        <end position="145"/>
    </location>
</feature>
<feature type="compositionally biased region" description="Low complexity" evidence="7">
    <location>
        <begin position="307"/>
        <end position="323"/>
    </location>
</feature>
<dbReference type="Gene3D" id="1.10.30.10">
    <property type="entry name" value="High mobility group box domain"/>
    <property type="match status" value="1"/>
</dbReference>
<feature type="compositionally biased region" description="Low complexity" evidence="7">
    <location>
        <begin position="438"/>
        <end position="458"/>
    </location>
</feature>
<evidence type="ECO:0000256" key="3">
    <source>
        <dbReference type="ARBA" id="ARBA00023125"/>
    </source>
</evidence>
<protein>
    <submittedName>
        <fullName evidence="9">Transcription factor SoxE1</fullName>
    </submittedName>
</protein>
<keyword evidence="2" id="KW-0805">Transcription regulation</keyword>
<organism evidence="9">
    <name type="scientific">Malacoceros fuliginosus</name>
    <name type="common">Polychaete tubeworm</name>
    <name type="synonym">Scolelepis fuliginosa</name>
    <dbReference type="NCBI Taxonomy" id="271776"/>
    <lineage>
        <taxon>Eukaryota</taxon>
        <taxon>Metazoa</taxon>
        <taxon>Spiralia</taxon>
        <taxon>Lophotrochozoa</taxon>
        <taxon>Annelida</taxon>
        <taxon>Polychaeta</taxon>
        <taxon>Sedentaria</taxon>
        <taxon>Canalipalpata</taxon>
        <taxon>Spionida</taxon>
        <taxon>Spionidae</taxon>
        <taxon>Malacoceros</taxon>
    </lineage>
</organism>
<dbReference type="GO" id="GO:0005634">
    <property type="term" value="C:nucleus"/>
    <property type="evidence" value="ECO:0007669"/>
    <property type="project" value="UniProtKB-SubCell"/>
</dbReference>
<dbReference type="GO" id="GO:0000978">
    <property type="term" value="F:RNA polymerase II cis-regulatory region sequence-specific DNA binding"/>
    <property type="evidence" value="ECO:0007669"/>
    <property type="project" value="TreeGrafter"/>
</dbReference>
<feature type="compositionally biased region" description="Low complexity" evidence="7">
    <location>
        <begin position="271"/>
        <end position="289"/>
    </location>
</feature>
<dbReference type="CDD" id="cd22031">
    <property type="entry name" value="HMG-box_SoxE"/>
    <property type="match status" value="1"/>
</dbReference>
<dbReference type="InterPro" id="IPR050917">
    <property type="entry name" value="SOX_TF"/>
</dbReference>
<sequence length="475" mass="49626">MIDMAANGGGKERKGSSKISPGKQGVVDSSSGDDAADKAMTTELEQAVCQALKGHDWSTITVPTRQPGGEKRKPHIKRPMNAFMVWAQAARRKLAEQYPDLHNAELSKTLGKLWRVLKEEDKRPFVEEAERLRQKHKEDHPDYKYQPRRRKPLKGVAGTLLDPRRPPPPHAAGYAGGAGPYGTMAGAGGGAGNGGYGSLMHGQQGPWDIAAAGMPWTQHALDFSAGGSGGPDASPDRESVDSYEDDYPGTDQYGMPSQSPPAATHHSPKLATSSTSTSPSGSGAIAASNSGLPTPYGYGSLLAPCGQQQQQQQQMSGSSSSTSALPVPCTSSPACALQYPASASATSGMSASTGLLSSCYKDMQQAYNGYMPYRTPSATSTGVYGDSTAVTFPFHAGGGKLAAAQQYDQLPVETGSADTGDDTAARLDYTGTVQAATLQQHQQQQTRGGYGQYAGATTSSSCQYGGTTTLGPPPH</sequence>
<dbReference type="InterPro" id="IPR036910">
    <property type="entry name" value="HMG_box_dom_sf"/>
</dbReference>
<feature type="domain" description="HMG box" evidence="8">
    <location>
        <begin position="76"/>
        <end position="144"/>
    </location>
</feature>
<dbReference type="InterPro" id="IPR009071">
    <property type="entry name" value="HMG_box_dom"/>
</dbReference>
<evidence type="ECO:0000256" key="6">
    <source>
        <dbReference type="PROSITE-ProRule" id="PRU00267"/>
    </source>
</evidence>
<feature type="region of interest" description="Disordered" evidence="7">
    <location>
        <begin position="221"/>
        <end position="289"/>
    </location>
</feature>
<evidence type="ECO:0000256" key="7">
    <source>
        <dbReference type="SAM" id="MobiDB-lite"/>
    </source>
</evidence>
<evidence type="ECO:0000256" key="2">
    <source>
        <dbReference type="ARBA" id="ARBA00023015"/>
    </source>
</evidence>
<feature type="region of interest" description="Disordered" evidence="7">
    <location>
        <begin position="438"/>
        <end position="475"/>
    </location>
</feature>
<evidence type="ECO:0000256" key="4">
    <source>
        <dbReference type="ARBA" id="ARBA00023163"/>
    </source>
</evidence>
<name>A0A7G9UKZ8_MALFL</name>
<keyword evidence="4" id="KW-0804">Transcription</keyword>
<reference evidence="9" key="1">
    <citation type="submission" date="2020-08" db="EMBL/GenBank/DDBJ databases">
        <title>The development of early pioneer neurons in the annelid Malacoceros fuliginosus.</title>
        <authorList>
            <person name="Kumar S."/>
            <person name="Tumu S."/>
            <person name="Helm C."/>
            <person name="Hausen H."/>
        </authorList>
    </citation>
    <scope>NUCLEOTIDE SEQUENCE</scope>
</reference>
<feature type="region of interest" description="Disordered" evidence="7">
    <location>
        <begin position="133"/>
        <end position="175"/>
    </location>
</feature>
<keyword evidence="5 6" id="KW-0539">Nucleus</keyword>
<evidence type="ECO:0000313" key="9">
    <source>
        <dbReference type="EMBL" id="QNN94699.1"/>
    </source>
</evidence>
<feature type="region of interest" description="Disordered" evidence="7">
    <location>
        <begin position="305"/>
        <end position="324"/>
    </location>
</feature>
<dbReference type="FunFam" id="1.10.30.10:FF:000004">
    <property type="entry name" value="Transcription factor SOX-10"/>
    <property type="match status" value="1"/>
</dbReference>
<feature type="region of interest" description="Disordered" evidence="7">
    <location>
        <begin position="1"/>
        <end position="40"/>
    </location>
</feature>
<dbReference type="PANTHER" id="PTHR45803:SF5">
    <property type="entry name" value="SOX100B"/>
    <property type="match status" value="1"/>
</dbReference>
<feature type="DNA-binding region" description="HMG box" evidence="6">
    <location>
        <begin position="76"/>
        <end position="144"/>
    </location>
</feature>
<dbReference type="SMART" id="SM00398">
    <property type="entry name" value="HMG"/>
    <property type="match status" value="1"/>
</dbReference>
<dbReference type="SUPFAM" id="SSF47095">
    <property type="entry name" value="HMG-box"/>
    <property type="match status" value="1"/>
</dbReference>
<comment type="subcellular location">
    <subcellularLocation>
        <location evidence="1">Nucleus</location>
    </subcellularLocation>
</comment>
<dbReference type="Pfam" id="PF00505">
    <property type="entry name" value="HMG_box"/>
    <property type="match status" value="1"/>
</dbReference>
<proteinExistence type="evidence at transcript level"/>